<dbReference type="InterPro" id="IPR000719">
    <property type="entry name" value="Prot_kinase_dom"/>
</dbReference>
<dbReference type="GO" id="GO:0005524">
    <property type="term" value="F:ATP binding"/>
    <property type="evidence" value="ECO:0007669"/>
    <property type="project" value="UniProtKB-UniRule"/>
</dbReference>
<keyword evidence="2 8" id="KW-0808">Transferase</keyword>
<organism evidence="8 9">
    <name type="scientific">Helianthus annuus</name>
    <name type="common">Common sunflower</name>
    <dbReference type="NCBI Taxonomy" id="4232"/>
    <lineage>
        <taxon>Eukaryota</taxon>
        <taxon>Viridiplantae</taxon>
        <taxon>Streptophyta</taxon>
        <taxon>Embryophyta</taxon>
        <taxon>Tracheophyta</taxon>
        <taxon>Spermatophyta</taxon>
        <taxon>Magnoliopsida</taxon>
        <taxon>eudicotyledons</taxon>
        <taxon>Gunneridae</taxon>
        <taxon>Pentapetalae</taxon>
        <taxon>asterids</taxon>
        <taxon>campanulids</taxon>
        <taxon>Asterales</taxon>
        <taxon>Asteraceae</taxon>
        <taxon>Asteroideae</taxon>
        <taxon>Heliantheae alliance</taxon>
        <taxon>Heliantheae</taxon>
        <taxon>Helianthus</taxon>
    </lineage>
</organism>
<evidence type="ECO:0000256" key="4">
    <source>
        <dbReference type="ARBA" id="ARBA00022777"/>
    </source>
</evidence>
<comment type="caution">
    <text evidence="8">The sequence shown here is derived from an EMBL/GenBank/DDBJ whole genome shotgun (WGS) entry which is preliminary data.</text>
</comment>
<dbReference type="Proteomes" id="UP000215914">
    <property type="component" value="Unassembled WGS sequence"/>
</dbReference>
<name>A0A9K3I316_HELAN</name>
<dbReference type="GO" id="GO:0005886">
    <property type="term" value="C:plasma membrane"/>
    <property type="evidence" value="ECO:0000318"/>
    <property type="project" value="GO_Central"/>
</dbReference>
<dbReference type="PANTHER" id="PTHR27003">
    <property type="entry name" value="OS07G0166700 PROTEIN"/>
    <property type="match status" value="1"/>
</dbReference>
<feature type="domain" description="Protein kinase" evidence="7">
    <location>
        <begin position="35"/>
        <end position="224"/>
    </location>
</feature>
<dbReference type="AlphaFoldDB" id="A0A9K3I316"/>
<dbReference type="Gramene" id="mRNA:HanXRQr2_Chr09g0366431">
    <property type="protein sequence ID" value="CDS:HanXRQr2_Chr09g0366431.1"/>
    <property type="gene ID" value="HanXRQr2_Chr09g0366431"/>
</dbReference>
<dbReference type="PROSITE" id="PS00107">
    <property type="entry name" value="PROTEIN_KINASE_ATP"/>
    <property type="match status" value="1"/>
</dbReference>
<proteinExistence type="predicted"/>
<evidence type="ECO:0000256" key="6">
    <source>
        <dbReference type="PROSITE-ProRule" id="PRU10141"/>
    </source>
</evidence>
<dbReference type="GO" id="GO:0004714">
    <property type="term" value="F:transmembrane receptor protein tyrosine kinase activity"/>
    <property type="evidence" value="ECO:0007669"/>
    <property type="project" value="InterPro"/>
</dbReference>
<dbReference type="EMBL" id="MNCJ02000324">
    <property type="protein sequence ID" value="KAF5789060.1"/>
    <property type="molecule type" value="Genomic_DNA"/>
</dbReference>
<evidence type="ECO:0000313" key="8">
    <source>
        <dbReference type="EMBL" id="KAF5789060.1"/>
    </source>
</evidence>
<gene>
    <name evidence="8" type="ORF">HanXRQr2_Chr09g0366431</name>
</gene>
<reference evidence="8" key="2">
    <citation type="submission" date="2020-06" db="EMBL/GenBank/DDBJ databases">
        <title>Helianthus annuus Genome sequencing and assembly Release 2.</title>
        <authorList>
            <person name="Gouzy J."/>
            <person name="Langlade N."/>
            <person name="Munos S."/>
        </authorList>
    </citation>
    <scope>NUCLEOTIDE SEQUENCE</scope>
    <source>
        <tissue evidence="8">Leaves</tissue>
    </source>
</reference>
<evidence type="ECO:0000256" key="3">
    <source>
        <dbReference type="ARBA" id="ARBA00022741"/>
    </source>
</evidence>
<evidence type="ECO:0000256" key="5">
    <source>
        <dbReference type="ARBA" id="ARBA00022840"/>
    </source>
</evidence>
<dbReference type="InterPro" id="IPR045272">
    <property type="entry name" value="ANXUR1/2-like"/>
</dbReference>
<dbReference type="Gene3D" id="3.30.200.20">
    <property type="entry name" value="Phosphorylase Kinase, domain 1"/>
    <property type="match status" value="1"/>
</dbReference>
<dbReference type="InterPro" id="IPR001245">
    <property type="entry name" value="Ser-Thr/Tyr_kinase_cat_dom"/>
</dbReference>
<evidence type="ECO:0000313" key="9">
    <source>
        <dbReference type="Proteomes" id="UP000215914"/>
    </source>
</evidence>
<dbReference type="Pfam" id="PF07714">
    <property type="entry name" value="PK_Tyr_Ser-Thr"/>
    <property type="match status" value="1"/>
</dbReference>
<evidence type="ECO:0000256" key="1">
    <source>
        <dbReference type="ARBA" id="ARBA00022527"/>
    </source>
</evidence>
<sequence length="224" mass="25252">MFVATGNEYEPSSVQWSQLCRHFEFHEILTTTKNFDESLVVGRGGFGKVYKGNIKNGSTVVAAAIKRLDSMSNQGASEFWAEVEMLSKLRHCHLVSLIGYCNHETEMILVYEYMPRGTLADHLHKLGTPLSWCQRLRICIGAARGLDYLHTGTGIEFGIIHRDVKSLLVQFCLFMKENNIIIPVTADSAEENPVREFDMPVILIRFLLRVLTDDGDLETEKGIG</sequence>
<protein>
    <recommendedName>
        <fullName evidence="7">Protein kinase domain-containing protein</fullName>
    </recommendedName>
</protein>
<keyword evidence="4" id="KW-0418">Kinase</keyword>
<dbReference type="InterPro" id="IPR017441">
    <property type="entry name" value="Protein_kinase_ATP_BS"/>
</dbReference>
<keyword evidence="9" id="KW-1185">Reference proteome</keyword>
<dbReference type="SUPFAM" id="SSF56112">
    <property type="entry name" value="Protein kinase-like (PK-like)"/>
    <property type="match status" value="1"/>
</dbReference>
<dbReference type="GO" id="GO:0004672">
    <property type="term" value="F:protein kinase activity"/>
    <property type="evidence" value="ECO:0000318"/>
    <property type="project" value="GO_Central"/>
</dbReference>
<keyword evidence="1" id="KW-0723">Serine/threonine-protein kinase</keyword>
<dbReference type="InterPro" id="IPR011009">
    <property type="entry name" value="Kinase-like_dom_sf"/>
</dbReference>
<keyword evidence="5 6" id="KW-0067">ATP-binding</keyword>
<dbReference type="FunFam" id="3.30.200.20:FF:000039">
    <property type="entry name" value="receptor-like protein kinase FERONIA"/>
    <property type="match status" value="1"/>
</dbReference>
<accession>A0A9K3I316</accession>
<feature type="binding site" evidence="6">
    <location>
        <position position="66"/>
    </location>
    <ligand>
        <name>ATP</name>
        <dbReference type="ChEBI" id="CHEBI:30616"/>
    </ligand>
</feature>
<evidence type="ECO:0000259" key="7">
    <source>
        <dbReference type="PROSITE" id="PS50011"/>
    </source>
</evidence>
<evidence type="ECO:0000256" key="2">
    <source>
        <dbReference type="ARBA" id="ARBA00022679"/>
    </source>
</evidence>
<keyword evidence="3 6" id="KW-0547">Nucleotide-binding</keyword>
<reference evidence="8" key="1">
    <citation type="journal article" date="2017" name="Nature">
        <title>The sunflower genome provides insights into oil metabolism, flowering and Asterid evolution.</title>
        <authorList>
            <person name="Badouin H."/>
            <person name="Gouzy J."/>
            <person name="Grassa C.J."/>
            <person name="Murat F."/>
            <person name="Staton S.E."/>
            <person name="Cottret L."/>
            <person name="Lelandais-Briere C."/>
            <person name="Owens G.L."/>
            <person name="Carrere S."/>
            <person name="Mayjonade B."/>
            <person name="Legrand L."/>
            <person name="Gill N."/>
            <person name="Kane N.C."/>
            <person name="Bowers J.E."/>
            <person name="Hubner S."/>
            <person name="Bellec A."/>
            <person name="Berard A."/>
            <person name="Berges H."/>
            <person name="Blanchet N."/>
            <person name="Boniface M.C."/>
            <person name="Brunel D."/>
            <person name="Catrice O."/>
            <person name="Chaidir N."/>
            <person name="Claudel C."/>
            <person name="Donnadieu C."/>
            <person name="Faraut T."/>
            <person name="Fievet G."/>
            <person name="Helmstetter N."/>
            <person name="King M."/>
            <person name="Knapp S.J."/>
            <person name="Lai Z."/>
            <person name="Le Paslier M.C."/>
            <person name="Lippi Y."/>
            <person name="Lorenzon L."/>
            <person name="Mandel J.R."/>
            <person name="Marage G."/>
            <person name="Marchand G."/>
            <person name="Marquand E."/>
            <person name="Bret-Mestries E."/>
            <person name="Morien E."/>
            <person name="Nambeesan S."/>
            <person name="Nguyen T."/>
            <person name="Pegot-Espagnet P."/>
            <person name="Pouilly N."/>
            <person name="Raftis F."/>
            <person name="Sallet E."/>
            <person name="Schiex T."/>
            <person name="Thomas J."/>
            <person name="Vandecasteele C."/>
            <person name="Vares D."/>
            <person name="Vear F."/>
            <person name="Vautrin S."/>
            <person name="Crespi M."/>
            <person name="Mangin B."/>
            <person name="Burke J.M."/>
            <person name="Salse J."/>
            <person name="Munos S."/>
            <person name="Vincourt P."/>
            <person name="Rieseberg L.H."/>
            <person name="Langlade N.B."/>
        </authorList>
    </citation>
    <scope>NUCLEOTIDE SEQUENCE</scope>
    <source>
        <tissue evidence="8">Leaves</tissue>
    </source>
</reference>
<dbReference type="Gene3D" id="1.10.510.10">
    <property type="entry name" value="Transferase(Phosphotransferase) domain 1"/>
    <property type="match status" value="1"/>
</dbReference>
<dbReference type="PROSITE" id="PS50011">
    <property type="entry name" value="PROTEIN_KINASE_DOM"/>
    <property type="match status" value="1"/>
</dbReference>
<dbReference type="PANTHER" id="PTHR27003:SF342">
    <property type="entry name" value="TYROSINE-PROTEIN KINASE, CSF-1_PDGF RECEPTOR FAMILY-RELATED"/>
    <property type="match status" value="1"/>
</dbReference>
<dbReference type="GO" id="GO:0004674">
    <property type="term" value="F:protein serine/threonine kinase activity"/>
    <property type="evidence" value="ECO:0007669"/>
    <property type="project" value="UniProtKB-KW"/>
</dbReference>